<dbReference type="GO" id="GO:0000271">
    <property type="term" value="P:polysaccharide biosynthetic process"/>
    <property type="evidence" value="ECO:0007669"/>
    <property type="project" value="TreeGrafter"/>
</dbReference>
<gene>
    <name evidence="2" type="ORF">D8Y22_12340</name>
</gene>
<proteinExistence type="inferred from homology"/>
<dbReference type="InterPro" id="IPR015424">
    <property type="entry name" value="PyrdxlP-dep_Trfase"/>
</dbReference>
<accession>A0A4S3TLE7</accession>
<evidence type="ECO:0000313" key="3">
    <source>
        <dbReference type="Proteomes" id="UP000318864"/>
    </source>
</evidence>
<keyword evidence="3" id="KW-1185">Reference proteome</keyword>
<dbReference type="GO" id="GO:0030170">
    <property type="term" value="F:pyridoxal phosphate binding"/>
    <property type="evidence" value="ECO:0007669"/>
    <property type="project" value="TreeGrafter"/>
</dbReference>
<dbReference type="Proteomes" id="UP000318864">
    <property type="component" value="Unassembled WGS sequence"/>
</dbReference>
<comment type="similarity">
    <text evidence="1">Belongs to the DegT/DnrJ/EryC1 family.</text>
</comment>
<keyword evidence="2" id="KW-0808">Transferase</keyword>
<comment type="caution">
    <text evidence="2">The sequence shown here is derived from an EMBL/GenBank/DDBJ whole genome shotgun (WGS) entry which is preliminary data.</text>
</comment>
<dbReference type="EMBL" id="RBZW01000032">
    <property type="protein sequence ID" value="THE64430.1"/>
    <property type="molecule type" value="Genomic_DNA"/>
</dbReference>
<evidence type="ECO:0000256" key="1">
    <source>
        <dbReference type="RuleBase" id="RU004508"/>
    </source>
</evidence>
<dbReference type="InterPro" id="IPR015421">
    <property type="entry name" value="PyrdxlP-dep_Trfase_major"/>
</dbReference>
<protein>
    <submittedName>
        <fullName evidence="2">DegT/DnrJ/EryC1/StrS family aminotransferase</fullName>
    </submittedName>
</protein>
<dbReference type="OrthoDB" id="10355at2157"/>
<dbReference type="Gene3D" id="3.90.1150.10">
    <property type="entry name" value="Aspartate Aminotransferase, domain 1"/>
    <property type="match status" value="1"/>
</dbReference>
<dbReference type="SUPFAM" id="SSF53383">
    <property type="entry name" value="PLP-dependent transferases"/>
    <property type="match status" value="1"/>
</dbReference>
<name>A0A4S3TLE7_9EURY</name>
<dbReference type="GO" id="GO:0008483">
    <property type="term" value="F:transaminase activity"/>
    <property type="evidence" value="ECO:0007669"/>
    <property type="project" value="UniProtKB-KW"/>
</dbReference>
<organism evidence="2 3">
    <name type="scientific">Salinadaptatus halalkaliphilus</name>
    <dbReference type="NCBI Taxonomy" id="2419781"/>
    <lineage>
        <taxon>Archaea</taxon>
        <taxon>Methanobacteriati</taxon>
        <taxon>Methanobacteriota</taxon>
        <taxon>Stenosarchaea group</taxon>
        <taxon>Halobacteria</taxon>
        <taxon>Halobacteriales</taxon>
        <taxon>Natrialbaceae</taxon>
        <taxon>Salinadaptatus</taxon>
    </lineage>
</organism>
<dbReference type="InterPro" id="IPR000653">
    <property type="entry name" value="DegT/StrS_aminotransferase"/>
</dbReference>
<dbReference type="PANTHER" id="PTHR30244:SF34">
    <property type="entry name" value="DTDP-4-AMINO-4,6-DIDEOXYGALACTOSE TRANSAMINASE"/>
    <property type="match status" value="1"/>
</dbReference>
<reference evidence="2 3" key="1">
    <citation type="submission" date="2018-10" db="EMBL/GenBank/DDBJ databases">
        <title>Natronolimnobius sp. XQ-INN 246 isolated from Inner Mongolia Autonomous Region of China.</title>
        <authorList>
            <person name="Xue Q."/>
        </authorList>
    </citation>
    <scope>NUCLEOTIDE SEQUENCE [LARGE SCALE GENOMIC DNA]</scope>
    <source>
        <strain evidence="2 3">XQ-INN 246</strain>
    </source>
</reference>
<dbReference type="CDD" id="cd00616">
    <property type="entry name" value="AHBA_syn"/>
    <property type="match status" value="1"/>
</dbReference>
<dbReference type="Pfam" id="PF01041">
    <property type="entry name" value="DegT_DnrJ_EryC1"/>
    <property type="match status" value="1"/>
</dbReference>
<dbReference type="PANTHER" id="PTHR30244">
    <property type="entry name" value="TRANSAMINASE"/>
    <property type="match status" value="1"/>
</dbReference>
<keyword evidence="2" id="KW-0032">Aminotransferase</keyword>
<sequence>MTAIAQPILGEAEIERVSDVIQSGTIADGPEVRDFEHEFAAYCDAAHGVATSNGTTALHAALSGLGIGSGDRVLTTPFSFIATANAIRHVGAEPVFADVDPTTYNLDPDSARAVAADAEIDAIVVVHLYGLPTEMDAFVDLADELEVALVEDAAQAHGATYDGRPVGTFGDAACFSFYPTKNMTTGEGGIVVTDRADVAERVRQFINHGRTGTYEHATVGHNFRMTSLAAAIGRVQLERLPGFVERRRENATRLSAGLSDTDLVLPVEPPPAKHAFHQYTVRVRSHDRTRLADHLADHDIESGVYYPTCIHGQPAYDEIDADAPLAEQAARDVLSLPVHPSVTDAGIDRISTVITRYLT</sequence>
<keyword evidence="1" id="KW-0663">Pyridoxal phosphate</keyword>
<dbReference type="AlphaFoldDB" id="A0A4S3TLE7"/>
<evidence type="ECO:0000313" key="2">
    <source>
        <dbReference type="EMBL" id="THE64430.1"/>
    </source>
</evidence>
<dbReference type="InterPro" id="IPR015422">
    <property type="entry name" value="PyrdxlP-dep_Trfase_small"/>
</dbReference>
<dbReference type="Gene3D" id="3.40.640.10">
    <property type="entry name" value="Type I PLP-dependent aspartate aminotransferase-like (Major domain)"/>
    <property type="match status" value="1"/>
</dbReference>
<dbReference type="RefSeq" id="WP_141464995.1">
    <property type="nucleotide sequence ID" value="NZ_RBZW01000032.1"/>
</dbReference>
<dbReference type="PIRSF" id="PIRSF000390">
    <property type="entry name" value="PLP_StrS"/>
    <property type="match status" value="1"/>
</dbReference>